<evidence type="ECO:0000256" key="1">
    <source>
        <dbReference type="ARBA" id="ARBA00022490"/>
    </source>
</evidence>
<evidence type="ECO:0000256" key="2">
    <source>
        <dbReference type="ARBA" id="ARBA00023150"/>
    </source>
</evidence>
<dbReference type="SUPFAM" id="SSF53927">
    <property type="entry name" value="Cytidine deaminase-like"/>
    <property type="match status" value="1"/>
</dbReference>
<dbReference type="PANTHER" id="PTHR30592:SF1">
    <property type="entry name" value="SULFUR CARRIER PROTEIN FDHD"/>
    <property type="match status" value="1"/>
</dbReference>
<comment type="caution">
    <text evidence="3">Lacks conserved residue(s) required for the propagation of feature annotation.</text>
</comment>
<dbReference type="Gene3D" id="3.40.140.10">
    <property type="entry name" value="Cytidine Deaminase, domain 2"/>
    <property type="match status" value="1"/>
</dbReference>
<dbReference type="InterPro" id="IPR003786">
    <property type="entry name" value="FdhD"/>
</dbReference>
<keyword evidence="1 3" id="KW-0963">Cytoplasm</keyword>
<comment type="caution">
    <text evidence="5">The sequence shown here is derived from an EMBL/GenBank/DDBJ whole genome shotgun (WGS) entry which is preliminary data.</text>
</comment>
<dbReference type="PIRSF" id="PIRSF015626">
    <property type="entry name" value="FdhD"/>
    <property type="match status" value="1"/>
</dbReference>
<sequence length="284" mass="29963">MSATLPPLSTSLPKTDGGSPLPEGLLPAPVWRYAQGCAPKAQPDVLAEEVPVAFVVDGITQLVMLATPADLEDLALGLAYTEGWITQPQDVLDCEPQRSEQGWEVHMRVMAGCAWQLQARRRAAAGRTGCGLCGADSLAQVRLPLPAVAPPALSATQVCHAMAQLQQHQTRLALCGATHAAAWCDAQGQLQLVREDVGRHNALDKLIGALLRQGTPRQQGMVVISSRASFEMVQKTARAGMGMLAAVSAPTHMAVEVARDCGLTLLGFVRGNALVAYTPPPATL</sequence>
<evidence type="ECO:0000256" key="3">
    <source>
        <dbReference type="HAMAP-Rule" id="MF_00187"/>
    </source>
</evidence>
<name>A0ABW7FXT5_9BURK</name>
<dbReference type="HAMAP" id="MF_00187">
    <property type="entry name" value="FdhD"/>
    <property type="match status" value="1"/>
</dbReference>
<proteinExistence type="inferred from homology"/>
<gene>
    <name evidence="3 5" type="primary">fdhD</name>
    <name evidence="5" type="ORF">ACG0Z6_12995</name>
</gene>
<dbReference type="Gene3D" id="3.10.20.10">
    <property type="match status" value="1"/>
</dbReference>
<evidence type="ECO:0000313" key="5">
    <source>
        <dbReference type="EMBL" id="MFG6449149.1"/>
    </source>
</evidence>
<dbReference type="InterPro" id="IPR016193">
    <property type="entry name" value="Cytidine_deaminase-like"/>
</dbReference>
<organism evidence="5 6">
    <name type="scientific">Roseateles rivi</name>
    <dbReference type="NCBI Taxonomy" id="3299028"/>
    <lineage>
        <taxon>Bacteria</taxon>
        <taxon>Pseudomonadati</taxon>
        <taxon>Pseudomonadota</taxon>
        <taxon>Betaproteobacteria</taxon>
        <taxon>Burkholderiales</taxon>
        <taxon>Sphaerotilaceae</taxon>
        <taxon>Roseateles</taxon>
    </lineage>
</organism>
<feature type="region of interest" description="Disordered" evidence="4">
    <location>
        <begin position="1"/>
        <end position="21"/>
    </location>
</feature>
<evidence type="ECO:0000256" key="4">
    <source>
        <dbReference type="SAM" id="MobiDB-lite"/>
    </source>
</evidence>
<dbReference type="Proteomes" id="UP001606099">
    <property type="component" value="Unassembled WGS sequence"/>
</dbReference>
<dbReference type="NCBIfam" id="TIGR00129">
    <property type="entry name" value="fdhD_narQ"/>
    <property type="match status" value="1"/>
</dbReference>
<keyword evidence="6" id="KW-1185">Reference proteome</keyword>
<accession>A0ABW7FXT5</accession>
<keyword evidence="2 3" id="KW-0501">Molybdenum cofactor biosynthesis</keyword>
<dbReference type="RefSeq" id="WP_394462075.1">
    <property type="nucleotide sequence ID" value="NZ_JBIGHZ010000005.1"/>
</dbReference>
<protein>
    <recommendedName>
        <fullName evidence="3">Sulfur carrier protein FdhD</fullName>
    </recommendedName>
</protein>
<dbReference type="Pfam" id="PF02634">
    <property type="entry name" value="FdhD-NarQ"/>
    <property type="match status" value="1"/>
</dbReference>
<feature type="active site" description="Cysteine persulfide intermediate" evidence="3">
    <location>
        <position position="130"/>
    </location>
</feature>
<reference evidence="5 6" key="1">
    <citation type="submission" date="2024-08" db="EMBL/GenBank/DDBJ databases">
        <authorList>
            <person name="Lu H."/>
        </authorList>
    </citation>
    <scope>NUCLEOTIDE SEQUENCE [LARGE SCALE GENOMIC DNA]</scope>
    <source>
        <strain evidence="5 6">BYS180W</strain>
    </source>
</reference>
<dbReference type="EMBL" id="JBIGHZ010000005">
    <property type="protein sequence ID" value="MFG6449149.1"/>
    <property type="molecule type" value="Genomic_DNA"/>
</dbReference>
<dbReference type="PANTHER" id="PTHR30592">
    <property type="entry name" value="FORMATE DEHYDROGENASE"/>
    <property type="match status" value="1"/>
</dbReference>
<comment type="subcellular location">
    <subcellularLocation>
        <location evidence="3">Cytoplasm</location>
    </subcellularLocation>
</comment>
<feature type="compositionally biased region" description="Polar residues" evidence="4">
    <location>
        <begin position="1"/>
        <end position="13"/>
    </location>
</feature>
<comment type="similarity">
    <text evidence="3">Belongs to the FdhD family.</text>
</comment>
<evidence type="ECO:0000313" key="6">
    <source>
        <dbReference type="Proteomes" id="UP001606099"/>
    </source>
</evidence>
<comment type="function">
    <text evidence="3">Required for formate dehydrogenase (FDH) activity. Acts as a sulfur carrier protein that transfers sulfur from IscS to the molybdenum cofactor prior to its insertion into FDH.</text>
</comment>